<keyword evidence="2" id="KW-0378">Hydrolase</keyword>
<dbReference type="PANTHER" id="PTHR43736">
    <property type="entry name" value="ADP-RIBOSE PYROPHOSPHATASE"/>
    <property type="match status" value="1"/>
</dbReference>
<dbReference type="Pfam" id="PF00293">
    <property type="entry name" value="NUDIX"/>
    <property type="match status" value="1"/>
</dbReference>
<gene>
    <name evidence="2" type="ORF">SAMN06265218_109183</name>
</gene>
<evidence type="ECO:0000259" key="1">
    <source>
        <dbReference type="PROSITE" id="PS51462"/>
    </source>
</evidence>
<evidence type="ECO:0000313" key="3">
    <source>
        <dbReference type="Proteomes" id="UP000317593"/>
    </source>
</evidence>
<dbReference type="AlphaFoldDB" id="A0A521DC80"/>
<dbReference type="RefSeq" id="WP_142714758.1">
    <property type="nucleotide sequence ID" value="NZ_FXTH01000009.1"/>
</dbReference>
<dbReference type="InterPro" id="IPR015797">
    <property type="entry name" value="NUDIX_hydrolase-like_dom_sf"/>
</dbReference>
<dbReference type="GO" id="GO:0016787">
    <property type="term" value="F:hydrolase activity"/>
    <property type="evidence" value="ECO:0007669"/>
    <property type="project" value="UniProtKB-KW"/>
</dbReference>
<name>A0A521DC80_9BACT</name>
<dbReference type="EMBL" id="FXTH01000009">
    <property type="protein sequence ID" value="SMO69309.1"/>
    <property type="molecule type" value="Genomic_DNA"/>
</dbReference>
<proteinExistence type="predicted"/>
<dbReference type="Proteomes" id="UP000317593">
    <property type="component" value="Unassembled WGS sequence"/>
</dbReference>
<keyword evidence="3" id="KW-1185">Reference proteome</keyword>
<dbReference type="PROSITE" id="PS51462">
    <property type="entry name" value="NUDIX"/>
    <property type="match status" value="1"/>
</dbReference>
<dbReference type="OrthoDB" id="9804563at2"/>
<organism evidence="2 3">
    <name type="scientific">Fodinibius sediminis</name>
    <dbReference type="NCBI Taxonomy" id="1214077"/>
    <lineage>
        <taxon>Bacteria</taxon>
        <taxon>Pseudomonadati</taxon>
        <taxon>Balneolota</taxon>
        <taxon>Balneolia</taxon>
        <taxon>Balneolales</taxon>
        <taxon>Balneolaceae</taxon>
        <taxon>Fodinibius</taxon>
    </lineage>
</organism>
<dbReference type="SUPFAM" id="SSF55811">
    <property type="entry name" value="Nudix"/>
    <property type="match status" value="1"/>
</dbReference>
<dbReference type="Gene3D" id="3.90.79.10">
    <property type="entry name" value="Nucleoside Triphosphate Pyrophosphohydrolase"/>
    <property type="match status" value="1"/>
</dbReference>
<feature type="domain" description="Nudix hydrolase" evidence="1">
    <location>
        <begin position="3"/>
        <end position="138"/>
    </location>
</feature>
<protein>
    <submittedName>
        <fullName evidence="2">dATP pyrophosphohydrolase</fullName>
    </submittedName>
</protein>
<sequence>MERRLVDVYAYCFRKGEVELLVLKRAPHVIYSDQWRMIGGKVRQGEKAYTAGLRELREETGYVPKLFWTLPSVNHFYEASSDCIRHIPVFAAEVDPEESITLNHEHVDHKWISDEQISEHIQWPEQQRLMHLLIRILTQNQLLDEWILKK</sequence>
<dbReference type="PANTHER" id="PTHR43736:SF1">
    <property type="entry name" value="DIHYDRONEOPTERIN TRIPHOSPHATE DIPHOSPHATASE"/>
    <property type="match status" value="1"/>
</dbReference>
<dbReference type="InterPro" id="IPR000086">
    <property type="entry name" value="NUDIX_hydrolase_dom"/>
</dbReference>
<evidence type="ECO:0000313" key="2">
    <source>
        <dbReference type="EMBL" id="SMO69309.1"/>
    </source>
</evidence>
<accession>A0A521DC80</accession>
<reference evidence="2 3" key="1">
    <citation type="submission" date="2017-05" db="EMBL/GenBank/DDBJ databases">
        <authorList>
            <person name="Varghese N."/>
            <person name="Submissions S."/>
        </authorList>
    </citation>
    <scope>NUCLEOTIDE SEQUENCE [LARGE SCALE GENOMIC DNA]</scope>
    <source>
        <strain evidence="2 3">DSM 21194</strain>
    </source>
</reference>